<dbReference type="AlphaFoldDB" id="A0A385TDT3"/>
<organism evidence="7 8">
    <name type="scientific">Paenibacillus lautus</name>
    <name type="common">Bacillus lautus</name>
    <dbReference type="NCBI Taxonomy" id="1401"/>
    <lineage>
        <taxon>Bacteria</taxon>
        <taxon>Bacillati</taxon>
        <taxon>Bacillota</taxon>
        <taxon>Bacilli</taxon>
        <taxon>Bacillales</taxon>
        <taxon>Paenibacillaceae</taxon>
        <taxon>Paenibacillus</taxon>
    </lineage>
</organism>
<feature type="transmembrane region" description="Helical" evidence="6">
    <location>
        <begin position="280"/>
        <end position="301"/>
    </location>
</feature>
<feature type="transmembrane region" description="Helical" evidence="6">
    <location>
        <begin position="159"/>
        <end position="175"/>
    </location>
</feature>
<accession>A0A385TDT3</accession>
<sequence length="393" mass="43481">MLQKFKKMDYVIVFVLVLMMGISITSIYSTTVGTKFEGSHIRMIAFYIVGFMAFFGISLLDYRLLIKYAKYIYLGGLAVLVLVMFIGKDINGAQGWIYIGSLSIQPAELFKLILIIFLSFVLVRKNKPLLSFWKDVVPIGLLAFVPFVLVMAQNDLGNALSYVIILLGLLWIGNVKFSHALIGLVLVAGVAFGGAQAYIHYHDELLESKILKPHWVERIDPWLYPEKATAKASYHTTNAKLAIASGGMSGEGYMQGSSIQSGRVPYAYSDSIFVQIAEEFGFIGSSVLLLLYFILIHRLILISLESRERAGPFLIIGIVAMFLYQIFENIGMFIGLMPLTGITLPFISYGGTSLVISMASLGVAMSVKLHGQEVEEDMPDPHAYRPAAAKQQA</sequence>
<dbReference type="GO" id="GO:0008360">
    <property type="term" value="P:regulation of cell shape"/>
    <property type="evidence" value="ECO:0007669"/>
    <property type="project" value="UniProtKB-KW"/>
</dbReference>
<feature type="transmembrane region" description="Helical" evidence="6">
    <location>
        <begin position="180"/>
        <end position="199"/>
    </location>
</feature>
<keyword evidence="8" id="KW-1185">Reference proteome</keyword>
<feature type="transmembrane region" description="Helical" evidence="6">
    <location>
        <begin position="313"/>
        <end position="334"/>
    </location>
</feature>
<feature type="transmembrane region" description="Helical" evidence="6">
    <location>
        <begin position="41"/>
        <end position="60"/>
    </location>
</feature>
<proteinExistence type="predicted"/>
<dbReference type="EMBL" id="CP032412">
    <property type="protein sequence ID" value="AYB41816.1"/>
    <property type="molecule type" value="Genomic_DNA"/>
</dbReference>
<evidence type="ECO:0000256" key="3">
    <source>
        <dbReference type="ARBA" id="ARBA00022960"/>
    </source>
</evidence>
<keyword evidence="3" id="KW-0133">Cell shape</keyword>
<name>A0A385TDT3_PAELA</name>
<keyword evidence="4 6" id="KW-1133">Transmembrane helix</keyword>
<dbReference type="Proteomes" id="UP000266552">
    <property type="component" value="Chromosome"/>
</dbReference>
<dbReference type="PANTHER" id="PTHR30474">
    <property type="entry name" value="CELL CYCLE PROTEIN"/>
    <property type="match status" value="1"/>
</dbReference>
<feature type="transmembrane region" description="Helical" evidence="6">
    <location>
        <begin position="72"/>
        <end position="90"/>
    </location>
</feature>
<feature type="transmembrane region" description="Helical" evidence="6">
    <location>
        <begin position="12"/>
        <end position="29"/>
    </location>
</feature>
<dbReference type="PANTHER" id="PTHR30474:SF1">
    <property type="entry name" value="PEPTIDOGLYCAN GLYCOSYLTRANSFERASE MRDB"/>
    <property type="match status" value="1"/>
</dbReference>
<evidence type="ECO:0000313" key="8">
    <source>
        <dbReference type="Proteomes" id="UP000266552"/>
    </source>
</evidence>
<dbReference type="PROSITE" id="PS00428">
    <property type="entry name" value="FTSW_RODA_SPOVE"/>
    <property type="match status" value="1"/>
</dbReference>
<dbReference type="InterPro" id="IPR018365">
    <property type="entry name" value="Cell_cycle_FtsW-rel_CS"/>
</dbReference>
<dbReference type="GO" id="GO:0015648">
    <property type="term" value="F:lipid-linked peptidoglycan transporter activity"/>
    <property type="evidence" value="ECO:0007669"/>
    <property type="project" value="TreeGrafter"/>
</dbReference>
<feature type="transmembrane region" description="Helical" evidence="6">
    <location>
        <begin position="96"/>
        <end position="123"/>
    </location>
</feature>
<keyword evidence="2 6" id="KW-0812">Transmembrane</keyword>
<protein>
    <submittedName>
        <fullName evidence="7">Rod shape-determining protein RodA</fullName>
    </submittedName>
</protein>
<evidence type="ECO:0000313" key="7">
    <source>
        <dbReference type="EMBL" id="AYB41816.1"/>
    </source>
</evidence>
<gene>
    <name evidence="7" type="ORF">D5F53_00225</name>
</gene>
<dbReference type="RefSeq" id="WP_119846142.1">
    <property type="nucleotide sequence ID" value="NZ_CP032412.1"/>
</dbReference>
<dbReference type="KEGG" id="plw:D5F53_00225"/>
<evidence type="ECO:0000256" key="2">
    <source>
        <dbReference type="ARBA" id="ARBA00022692"/>
    </source>
</evidence>
<dbReference type="GO" id="GO:0032153">
    <property type="term" value="C:cell division site"/>
    <property type="evidence" value="ECO:0007669"/>
    <property type="project" value="TreeGrafter"/>
</dbReference>
<dbReference type="GO" id="GO:0005886">
    <property type="term" value="C:plasma membrane"/>
    <property type="evidence" value="ECO:0007669"/>
    <property type="project" value="TreeGrafter"/>
</dbReference>
<feature type="transmembrane region" description="Helical" evidence="6">
    <location>
        <begin position="135"/>
        <end position="153"/>
    </location>
</feature>
<evidence type="ECO:0000256" key="4">
    <source>
        <dbReference type="ARBA" id="ARBA00022989"/>
    </source>
</evidence>
<feature type="transmembrane region" description="Helical" evidence="6">
    <location>
        <begin position="346"/>
        <end position="367"/>
    </location>
</feature>
<evidence type="ECO:0000256" key="1">
    <source>
        <dbReference type="ARBA" id="ARBA00004141"/>
    </source>
</evidence>
<comment type="subcellular location">
    <subcellularLocation>
        <location evidence="1">Membrane</location>
        <topology evidence="1">Multi-pass membrane protein</topology>
    </subcellularLocation>
</comment>
<keyword evidence="5 6" id="KW-0472">Membrane</keyword>
<dbReference type="InterPro" id="IPR001182">
    <property type="entry name" value="FtsW/RodA"/>
</dbReference>
<evidence type="ECO:0000256" key="5">
    <source>
        <dbReference type="ARBA" id="ARBA00023136"/>
    </source>
</evidence>
<reference evidence="7 8" key="1">
    <citation type="submission" date="2018-09" db="EMBL/GenBank/DDBJ databases">
        <title>Genome Sequence of Paenibacillus lautus Strain E7593-69, Azo Dye-Degrading Bacteria, Isolated from Commercial Tattoo Inks.</title>
        <authorList>
            <person name="Nho S.W."/>
            <person name="Kim S.-J."/>
            <person name="Kweon O."/>
            <person name="Cerniglia C.E."/>
        </authorList>
    </citation>
    <scope>NUCLEOTIDE SEQUENCE [LARGE SCALE GENOMIC DNA]</scope>
    <source>
        <strain evidence="7 8">E7593-69</strain>
    </source>
</reference>
<evidence type="ECO:0000256" key="6">
    <source>
        <dbReference type="SAM" id="Phobius"/>
    </source>
</evidence>
<dbReference type="Pfam" id="PF01098">
    <property type="entry name" value="FTSW_RODA_SPOVE"/>
    <property type="match status" value="1"/>
</dbReference>
<dbReference type="GO" id="GO:0051301">
    <property type="term" value="P:cell division"/>
    <property type="evidence" value="ECO:0007669"/>
    <property type="project" value="InterPro"/>
</dbReference>